<dbReference type="RefSeq" id="WP_236000713.1">
    <property type="nucleotide sequence ID" value="NZ_BOLN01000003.1"/>
</dbReference>
<dbReference type="Proteomes" id="UP001597189">
    <property type="component" value="Unassembled WGS sequence"/>
</dbReference>
<gene>
    <name evidence="1" type="ORF">ACFQ44_05530</name>
</gene>
<dbReference type="EMBL" id="JBHTOD010000003">
    <property type="protein sequence ID" value="MFD1455152.1"/>
    <property type="molecule type" value="Genomic_DNA"/>
</dbReference>
<proteinExistence type="predicted"/>
<dbReference type="InterPro" id="IPR035093">
    <property type="entry name" value="RelE/ParE_toxin_dom_sf"/>
</dbReference>
<dbReference type="SUPFAM" id="SSF143011">
    <property type="entry name" value="RelE-like"/>
    <property type="match status" value="1"/>
</dbReference>
<reference evidence="2" key="1">
    <citation type="journal article" date="2019" name="Int. J. Syst. Evol. Microbiol.">
        <title>The Global Catalogue of Microorganisms (GCM) 10K type strain sequencing project: providing services to taxonomists for standard genome sequencing and annotation.</title>
        <authorList>
            <consortium name="The Broad Institute Genomics Platform"/>
            <consortium name="The Broad Institute Genome Sequencing Center for Infectious Disease"/>
            <person name="Wu L."/>
            <person name="Ma J."/>
        </authorList>
    </citation>
    <scope>NUCLEOTIDE SEQUENCE [LARGE SCALE GENOMIC DNA]</scope>
    <source>
        <strain evidence="2">CCM 8979</strain>
    </source>
</reference>
<evidence type="ECO:0000313" key="1">
    <source>
        <dbReference type="EMBL" id="MFD1455152.1"/>
    </source>
</evidence>
<organism evidence="1 2">
    <name type="scientific">Levilactobacillus lanxiensis</name>
    <dbReference type="NCBI Taxonomy" id="2799568"/>
    <lineage>
        <taxon>Bacteria</taxon>
        <taxon>Bacillati</taxon>
        <taxon>Bacillota</taxon>
        <taxon>Bacilli</taxon>
        <taxon>Lactobacillales</taxon>
        <taxon>Lactobacillaceae</taxon>
        <taxon>Levilactobacillus</taxon>
    </lineage>
</organism>
<name>A0ABW4D0R1_9LACO</name>
<protein>
    <submittedName>
        <fullName evidence="1">Type II toxin-antitoxin system RelE/ParE family toxin</fullName>
    </submittedName>
</protein>
<dbReference type="Gene3D" id="3.30.2310.20">
    <property type="entry name" value="RelE-like"/>
    <property type="match status" value="1"/>
</dbReference>
<sequence length="107" mass="12253">MMPDKTETYAIVYLAEARNDYQKLDGSQKVFVDKGLNRIRKLGMQAGQPLAGSLINCRKLKNQRMGLRIVFRQADQGIQIIQILPIGKREDKAVYRDAAQRLSQFKN</sequence>
<keyword evidence="2" id="KW-1185">Reference proteome</keyword>
<comment type="caution">
    <text evidence="1">The sequence shown here is derived from an EMBL/GenBank/DDBJ whole genome shotgun (WGS) entry which is preliminary data.</text>
</comment>
<evidence type="ECO:0000313" key="2">
    <source>
        <dbReference type="Proteomes" id="UP001597189"/>
    </source>
</evidence>
<accession>A0ABW4D0R1</accession>